<dbReference type="SUPFAM" id="SSF53850">
    <property type="entry name" value="Periplasmic binding protein-like II"/>
    <property type="match status" value="1"/>
</dbReference>
<feature type="signal peptide" evidence="4">
    <location>
        <begin position="1"/>
        <end position="20"/>
    </location>
</feature>
<dbReference type="CDD" id="cd13537">
    <property type="entry name" value="PBP2_YvgL_like"/>
    <property type="match status" value="1"/>
</dbReference>
<keyword evidence="2" id="KW-0479">Metal-binding</keyword>
<keyword evidence="3 4" id="KW-0732">Signal</keyword>
<dbReference type="PANTHER" id="PTHR30632">
    <property type="entry name" value="MOLYBDATE-BINDING PERIPLASMIC PROTEIN"/>
    <property type="match status" value="1"/>
</dbReference>
<dbReference type="EMBL" id="JBGEWD010000013">
    <property type="protein sequence ID" value="MEY8001076.1"/>
    <property type="molecule type" value="Genomic_DNA"/>
</dbReference>
<reference evidence="5 6" key="1">
    <citation type="submission" date="2024-08" db="EMBL/GenBank/DDBJ databases">
        <title>Clostridium lapicellarii sp. nov., and Clostridium renhuaiense sp. nov., two species isolated from the mud in a fermentation cellar used for producing sauce-flavour Chinese liquors.</title>
        <authorList>
            <person name="Yang F."/>
            <person name="Wang H."/>
            <person name="Chen L.Q."/>
            <person name="Zhou N."/>
            <person name="Lu J.J."/>
            <person name="Pu X.X."/>
            <person name="Wan B."/>
            <person name="Wang L."/>
            <person name="Liu S.J."/>
        </authorList>
    </citation>
    <scope>NUCLEOTIDE SEQUENCE [LARGE SCALE GENOMIC DNA]</scope>
    <source>
        <strain evidence="5 6">MT-5</strain>
    </source>
</reference>
<dbReference type="Gene3D" id="3.40.190.10">
    <property type="entry name" value="Periplasmic binding protein-like II"/>
    <property type="match status" value="2"/>
</dbReference>
<proteinExistence type="inferred from homology"/>
<accession>A0ABV4BTP1</accession>
<evidence type="ECO:0000256" key="3">
    <source>
        <dbReference type="ARBA" id="ARBA00022729"/>
    </source>
</evidence>
<sequence length="274" mass="29726">MRRSKKMLFIILALFVTSLAAGCGSTSSTSSNDQKNASSTKQEKAVTLTVSAAASLKDSMNEIKQLYTKEHPNIAITYNFGASGTLQQQIEQGAPADIFMSAATKQMDELKSKNLLVNDTAKNLLQNDVVLIVPKDSSNIKTFDDLATDKAQKIALGEPKSVPVGQYSQEILTNLKLMDKVQPKAVYGKDVKEVLTWVETKNVDAGIVYKTDALVSKKVNIIATAPEDSHNPVVYPAAVIKSSKNVDAAKDFLKFLSGDKAKAVFEKYGFKIGK</sequence>
<gene>
    <name evidence="5" type="primary">modA</name>
    <name evidence="5" type="ORF">AB8U03_12915</name>
</gene>
<name>A0ABV4BTP1_9CLOT</name>
<dbReference type="PIRSF" id="PIRSF004846">
    <property type="entry name" value="ModA"/>
    <property type="match status" value="1"/>
</dbReference>
<evidence type="ECO:0000313" key="6">
    <source>
        <dbReference type="Proteomes" id="UP001564657"/>
    </source>
</evidence>
<dbReference type="InterPro" id="IPR005950">
    <property type="entry name" value="ModA"/>
</dbReference>
<comment type="caution">
    <text evidence="5">The sequence shown here is derived from an EMBL/GenBank/DDBJ whole genome shotgun (WGS) entry which is preliminary data.</text>
</comment>
<comment type="similarity">
    <text evidence="1">Belongs to the bacterial solute-binding protein ModA family.</text>
</comment>
<keyword evidence="6" id="KW-1185">Reference proteome</keyword>
<evidence type="ECO:0000256" key="2">
    <source>
        <dbReference type="ARBA" id="ARBA00022723"/>
    </source>
</evidence>
<dbReference type="NCBIfam" id="TIGR01256">
    <property type="entry name" value="modA"/>
    <property type="match status" value="1"/>
</dbReference>
<dbReference type="PROSITE" id="PS51257">
    <property type="entry name" value="PROKAR_LIPOPROTEIN"/>
    <property type="match status" value="1"/>
</dbReference>
<feature type="chain" id="PRO_5045690027" evidence="4">
    <location>
        <begin position="21"/>
        <end position="274"/>
    </location>
</feature>
<evidence type="ECO:0000256" key="1">
    <source>
        <dbReference type="ARBA" id="ARBA00009175"/>
    </source>
</evidence>
<dbReference type="Pfam" id="PF13531">
    <property type="entry name" value="SBP_bac_11"/>
    <property type="match status" value="1"/>
</dbReference>
<protein>
    <submittedName>
        <fullName evidence="5">Molybdate ABC transporter substrate-binding protein</fullName>
    </submittedName>
</protein>
<evidence type="ECO:0000313" key="5">
    <source>
        <dbReference type="EMBL" id="MEY8001076.1"/>
    </source>
</evidence>
<dbReference type="InterPro" id="IPR050682">
    <property type="entry name" value="ModA/WtpA"/>
</dbReference>
<dbReference type="InterPro" id="IPR041879">
    <property type="entry name" value="YvgL-like_PBP2"/>
</dbReference>
<organism evidence="5 6">
    <name type="scientific">Clostridium moutaii</name>
    <dbReference type="NCBI Taxonomy" id="3240932"/>
    <lineage>
        <taxon>Bacteria</taxon>
        <taxon>Bacillati</taxon>
        <taxon>Bacillota</taxon>
        <taxon>Clostridia</taxon>
        <taxon>Eubacteriales</taxon>
        <taxon>Clostridiaceae</taxon>
        <taxon>Clostridium</taxon>
    </lineage>
</organism>
<dbReference type="PANTHER" id="PTHR30632:SF0">
    <property type="entry name" value="SULFATE-BINDING PROTEIN"/>
    <property type="match status" value="1"/>
</dbReference>
<evidence type="ECO:0000256" key="4">
    <source>
        <dbReference type="SAM" id="SignalP"/>
    </source>
</evidence>
<dbReference type="Proteomes" id="UP001564657">
    <property type="component" value="Unassembled WGS sequence"/>
</dbReference>
<dbReference type="RefSeq" id="WP_369704974.1">
    <property type="nucleotide sequence ID" value="NZ_JBGEWD010000013.1"/>
</dbReference>